<dbReference type="Proteomes" id="UP000314986">
    <property type="component" value="Unassembled WGS sequence"/>
</dbReference>
<accession>A0A4W3GU76</accession>
<dbReference type="InterPro" id="IPR000225">
    <property type="entry name" value="Armadillo"/>
</dbReference>
<evidence type="ECO:0000256" key="7">
    <source>
        <dbReference type="PROSITE-ProRule" id="PRU00259"/>
    </source>
</evidence>
<dbReference type="SMART" id="SM00185">
    <property type="entry name" value="ARM"/>
    <property type="match status" value="6"/>
</dbReference>
<feature type="repeat" description="ARM" evidence="7">
    <location>
        <begin position="101"/>
        <end position="131"/>
    </location>
</feature>
<name>A0A4W3GU76_CALMI</name>
<dbReference type="GO" id="GO:0005783">
    <property type="term" value="C:endoplasmic reticulum"/>
    <property type="evidence" value="ECO:0007669"/>
    <property type="project" value="UniProtKB-SubCell"/>
</dbReference>
<evidence type="ECO:0000256" key="6">
    <source>
        <dbReference type="ARBA" id="ARBA00023128"/>
    </source>
</evidence>
<keyword evidence="4" id="KW-0963">Cytoplasm</keyword>
<organism evidence="8 9">
    <name type="scientific">Callorhinchus milii</name>
    <name type="common">Ghost shark</name>
    <dbReference type="NCBI Taxonomy" id="7868"/>
    <lineage>
        <taxon>Eukaryota</taxon>
        <taxon>Metazoa</taxon>
        <taxon>Chordata</taxon>
        <taxon>Craniata</taxon>
        <taxon>Vertebrata</taxon>
        <taxon>Chondrichthyes</taxon>
        <taxon>Holocephali</taxon>
        <taxon>Chimaeriformes</taxon>
        <taxon>Callorhinchidae</taxon>
        <taxon>Callorhinchus</taxon>
    </lineage>
</organism>
<sequence length="508" mass="54560">MPSLSTLLTWSPTYRSKAANVIAELAKNGQHQTLPVFMAEAVPCVLAADEVRQPCIDAQLVPALVLLLDSTEQEVLLHAGRAIGRICFENRELQEELVSMGVITSLVKIMSESSTNEALVNVCLLALGNLSDIGHTQAADFWMITVTWFSPDVLKMQLVGAGLHEALADLVQTLMDSPRGEDRSNLKAASDLIVHLLLGDESMQKLFDNGSGVVYRTVVSWLQTSNNQLQLAGALAVANFARNDGNCVGMVALGVVHHLLDLLEQHLDNGNATVQHAALSALRNLAIPVANKVRMLEEGVVERVQSLLTSDRPPVQFKLLGTLRMLVDGQAEAADLLGQERGLLQRLVQWCEAKDHAGVRGEANRLLASLIRHSKSQDVVGAVVQSGGVKHLISMAISEHVIMQNEALIALALASALNLDAVAGVYLEAGLVPALQQLLESEVSAEEVKYNSMALLCSLTNSGQEPAKATSRVSVSLALPVPAAQLHTVTKKVSPDPYTCTQTLIHMI</sequence>
<reference evidence="8" key="5">
    <citation type="submission" date="2025-09" db="UniProtKB">
        <authorList>
            <consortium name="Ensembl"/>
        </authorList>
    </citation>
    <scope>IDENTIFICATION</scope>
</reference>
<evidence type="ECO:0000313" key="8">
    <source>
        <dbReference type="Ensembl" id="ENSCMIP00000006597.1"/>
    </source>
</evidence>
<evidence type="ECO:0000256" key="5">
    <source>
        <dbReference type="ARBA" id="ARBA00022824"/>
    </source>
</evidence>
<evidence type="ECO:0000313" key="9">
    <source>
        <dbReference type="Proteomes" id="UP000314986"/>
    </source>
</evidence>
<evidence type="ECO:0000256" key="3">
    <source>
        <dbReference type="ARBA" id="ARBA00004514"/>
    </source>
</evidence>
<dbReference type="AlphaFoldDB" id="A0A4W3GU76"/>
<keyword evidence="9" id="KW-1185">Reference proteome</keyword>
<evidence type="ECO:0000256" key="1">
    <source>
        <dbReference type="ARBA" id="ARBA00004173"/>
    </source>
</evidence>
<keyword evidence="6" id="KW-0496">Mitochondrion</keyword>
<dbReference type="InterPro" id="IPR040144">
    <property type="entry name" value="RAP1GDS1"/>
</dbReference>
<keyword evidence="5" id="KW-0256">Endoplasmic reticulum</keyword>
<protein>
    <submittedName>
        <fullName evidence="8">Si:dkey-191g9.5</fullName>
    </submittedName>
</protein>
<feature type="repeat" description="ARM" evidence="7">
    <location>
        <begin position="430"/>
        <end position="460"/>
    </location>
</feature>
<proteinExistence type="predicted"/>
<dbReference type="GO" id="GO:0005085">
    <property type="term" value="F:guanyl-nucleotide exchange factor activity"/>
    <property type="evidence" value="ECO:0007669"/>
    <property type="project" value="InterPro"/>
</dbReference>
<reference evidence="9" key="2">
    <citation type="journal article" date="2007" name="PLoS Biol.">
        <title>Survey sequencing and comparative analysis of the elephant shark (Callorhinchus milii) genome.</title>
        <authorList>
            <person name="Venkatesh B."/>
            <person name="Kirkness E.F."/>
            <person name="Loh Y.H."/>
            <person name="Halpern A.L."/>
            <person name="Lee A.P."/>
            <person name="Johnson J."/>
            <person name="Dandona N."/>
            <person name="Viswanathan L.D."/>
            <person name="Tay A."/>
            <person name="Venter J.C."/>
            <person name="Strausberg R.L."/>
            <person name="Brenner S."/>
        </authorList>
    </citation>
    <scope>NUCLEOTIDE SEQUENCE [LARGE SCALE GENOMIC DNA]</scope>
</reference>
<dbReference type="PROSITE" id="PS50176">
    <property type="entry name" value="ARM_REPEAT"/>
    <property type="match status" value="3"/>
</dbReference>
<dbReference type="GeneTree" id="ENSGT00390000014293"/>
<reference evidence="9" key="1">
    <citation type="journal article" date="2006" name="Science">
        <title>Ancient noncoding elements conserved in the human genome.</title>
        <authorList>
            <person name="Venkatesh B."/>
            <person name="Kirkness E.F."/>
            <person name="Loh Y.H."/>
            <person name="Halpern A.L."/>
            <person name="Lee A.P."/>
            <person name="Johnson J."/>
            <person name="Dandona N."/>
            <person name="Viswanathan L.D."/>
            <person name="Tay A."/>
            <person name="Venter J.C."/>
            <person name="Strausberg R.L."/>
            <person name="Brenner S."/>
        </authorList>
    </citation>
    <scope>NUCLEOTIDE SEQUENCE [LARGE SCALE GENOMIC DNA]</scope>
</reference>
<evidence type="ECO:0000256" key="2">
    <source>
        <dbReference type="ARBA" id="ARBA00004240"/>
    </source>
</evidence>
<dbReference type="SUPFAM" id="SSF48371">
    <property type="entry name" value="ARM repeat"/>
    <property type="match status" value="1"/>
</dbReference>
<dbReference type="Gene3D" id="1.25.10.10">
    <property type="entry name" value="Leucine-rich Repeat Variant"/>
    <property type="match status" value="2"/>
</dbReference>
<comment type="subcellular location">
    <subcellularLocation>
        <location evidence="3">Cytoplasm</location>
        <location evidence="3">Cytosol</location>
    </subcellularLocation>
    <subcellularLocation>
        <location evidence="2">Endoplasmic reticulum</location>
    </subcellularLocation>
    <subcellularLocation>
        <location evidence="1">Mitochondrion</location>
    </subcellularLocation>
</comment>
<evidence type="ECO:0000256" key="4">
    <source>
        <dbReference type="ARBA" id="ARBA00022490"/>
    </source>
</evidence>
<reference evidence="8" key="4">
    <citation type="submission" date="2025-08" db="UniProtKB">
        <authorList>
            <consortium name="Ensembl"/>
        </authorList>
    </citation>
    <scope>IDENTIFICATION</scope>
</reference>
<dbReference type="PANTHER" id="PTHR10957">
    <property type="entry name" value="RAP1 GTPASE-GDP DISSOCIATION STIMULATOR 1"/>
    <property type="match status" value="1"/>
</dbReference>
<dbReference type="Ensembl" id="ENSCMIT00000006809.1">
    <property type="protein sequence ID" value="ENSCMIP00000006597.1"/>
    <property type="gene ID" value="ENSCMIG00000003717.1"/>
</dbReference>
<dbReference type="InterPro" id="IPR011989">
    <property type="entry name" value="ARM-like"/>
</dbReference>
<feature type="repeat" description="ARM" evidence="7">
    <location>
        <begin position="254"/>
        <end position="300"/>
    </location>
</feature>
<dbReference type="InterPro" id="IPR016024">
    <property type="entry name" value="ARM-type_fold"/>
</dbReference>
<dbReference type="GO" id="GO:0005829">
    <property type="term" value="C:cytosol"/>
    <property type="evidence" value="ECO:0007669"/>
    <property type="project" value="UniProtKB-SubCell"/>
</dbReference>
<reference evidence="9" key="3">
    <citation type="journal article" date="2014" name="Nature">
        <title>Elephant shark genome provides unique insights into gnathostome evolution.</title>
        <authorList>
            <consortium name="International Elephant Shark Genome Sequencing Consortium"/>
            <person name="Venkatesh B."/>
            <person name="Lee A.P."/>
            <person name="Ravi V."/>
            <person name="Maurya A.K."/>
            <person name="Lian M.M."/>
            <person name="Swann J.B."/>
            <person name="Ohta Y."/>
            <person name="Flajnik M.F."/>
            <person name="Sutoh Y."/>
            <person name="Kasahara M."/>
            <person name="Hoon S."/>
            <person name="Gangu V."/>
            <person name="Roy S.W."/>
            <person name="Irimia M."/>
            <person name="Korzh V."/>
            <person name="Kondrychyn I."/>
            <person name="Lim Z.W."/>
            <person name="Tay B.H."/>
            <person name="Tohari S."/>
            <person name="Kong K.W."/>
            <person name="Ho S."/>
            <person name="Lorente-Galdos B."/>
            <person name="Quilez J."/>
            <person name="Marques-Bonet T."/>
            <person name="Raney B.J."/>
            <person name="Ingham P.W."/>
            <person name="Tay A."/>
            <person name="Hillier L.W."/>
            <person name="Minx P."/>
            <person name="Boehm T."/>
            <person name="Wilson R.K."/>
            <person name="Brenner S."/>
            <person name="Warren W.C."/>
        </authorList>
    </citation>
    <scope>NUCLEOTIDE SEQUENCE [LARGE SCALE GENOMIC DNA]</scope>
</reference>
<dbReference type="GO" id="GO:0005739">
    <property type="term" value="C:mitochondrion"/>
    <property type="evidence" value="ECO:0007669"/>
    <property type="project" value="UniProtKB-SubCell"/>
</dbReference>